<dbReference type="EMBL" id="RYZI01000146">
    <property type="protein sequence ID" value="RWA09623.1"/>
    <property type="molecule type" value="Genomic_DNA"/>
</dbReference>
<evidence type="ECO:0000313" key="2">
    <source>
        <dbReference type="Proteomes" id="UP000286045"/>
    </source>
</evidence>
<sequence>MAQLPYNIAHDYMGPRFVIGIDYGTTFTGVAWILTTGSTPKPEDINVVTNWPPGKQELKTPSEISYTGHGGPQWGYNIGDNAHVIRWSKMKLEKPSKREAIETLRQALEPAPQVAFDPRRASRNQVQGHLTKTPADILTDYLKQVAEVVRQDIKNKRDEEVLKRFPIDLVITHPAQWDLRARNTTFRAASKAFISVFEIDDLPPSYIRLATEPEACAQYTMSNTDIDNLRRDDCFIVVDAGGGTVDLVSYKVDAVNPSFRPIMVTDVSSGRYGSTNIDRYFLEIFLRQRLGNQEYGKLLALGTERGGDSGGRHTTLRRGEKVMFDRFQPIKHAFTDRPRNRDSQIPHPIDLPDGIGEHNDPSHGIIDGRLVITDDDLKEMFDDAVEGTLNLIDQQITLISSKRLNVKVVRVDDPLPAVAKGAVLMGLGVHCEKPPPNSRAPYHIGIVLAERFAGYAHEEWQRYEDSLDGVSRAKDHIKWVVAKGDLVTPHEQIAKKVKIVHKITTRGKKAGRVRVILSSHEETGDDMNQLHRLSDIHDVTRETIHLDYDLGRIPDVGRRNCCKRINDRQTGQEYDKVEMHLEVTVSLAGDISLDLRAGATEDHYGHPNLQGYQLAYWAKPRIQ</sequence>
<dbReference type="PANTHER" id="PTHR14187">
    <property type="entry name" value="ALPHA KINASE/ELONGATION FACTOR 2 KINASE"/>
    <property type="match status" value="1"/>
</dbReference>
<dbReference type="AlphaFoldDB" id="A0A439D5E9"/>
<evidence type="ECO:0008006" key="3">
    <source>
        <dbReference type="Google" id="ProtNLM"/>
    </source>
</evidence>
<evidence type="ECO:0000313" key="1">
    <source>
        <dbReference type="EMBL" id="RWA09623.1"/>
    </source>
</evidence>
<dbReference type="Proteomes" id="UP000286045">
    <property type="component" value="Unassembled WGS sequence"/>
</dbReference>
<dbReference type="SUPFAM" id="SSF53067">
    <property type="entry name" value="Actin-like ATPase domain"/>
    <property type="match status" value="2"/>
</dbReference>
<organism evidence="1 2">
    <name type="scientific">Xylaria grammica</name>
    <dbReference type="NCBI Taxonomy" id="363999"/>
    <lineage>
        <taxon>Eukaryota</taxon>
        <taxon>Fungi</taxon>
        <taxon>Dikarya</taxon>
        <taxon>Ascomycota</taxon>
        <taxon>Pezizomycotina</taxon>
        <taxon>Sordariomycetes</taxon>
        <taxon>Xylariomycetidae</taxon>
        <taxon>Xylariales</taxon>
        <taxon>Xylariaceae</taxon>
        <taxon>Xylaria</taxon>
    </lineage>
</organism>
<dbReference type="InterPro" id="IPR043129">
    <property type="entry name" value="ATPase_NBD"/>
</dbReference>
<keyword evidence="2" id="KW-1185">Reference proteome</keyword>
<dbReference type="PANTHER" id="PTHR14187:SF82">
    <property type="entry name" value="FAMILY CHAPERONE, PUTATIVE (AFU_ORTHOLOGUE AFUA_7G08575)-RELATED"/>
    <property type="match status" value="1"/>
</dbReference>
<dbReference type="STRING" id="363999.A0A439D5E9"/>
<name>A0A439D5E9_9PEZI</name>
<reference evidence="1 2" key="1">
    <citation type="submission" date="2018-12" db="EMBL/GenBank/DDBJ databases">
        <title>Draft genome sequence of Xylaria grammica IHI A82.</title>
        <authorList>
            <person name="Buettner E."/>
            <person name="Kellner H."/>
        </authorList>
    </citation>
    <scope>NUCLEOTIDE SEQUENCE [LARGE SCALE GENOMIC DNA]</scope>
    <source>
        <strain evidence="1 2">IHI A82</strain>
    </source>
</reference>
<proteinExistence type="predicted"/>
<protein>
    <recommendedName>
        <fullName evidence="3">Actin-like ATPase domain-containing protein</fullName>
    </recommendedName>
</protein>
<dbReference type="Gene3D" id="3.30.420.40">
    <property type="match status" value="1"/>
</dbReference>
<dbReference type="CDD" id="cd10170">
    <property type="entry name" value="ASKHA_NBD_HSP70"/>
    <property type="match status" value="1"/>
</dbReference>
<gene>
    <name evidence="1" type="ORF">EKO27_g5485</name>
</gene>
<accession>A0A439D5E9</accession>
<comment type="caution">
    <text evidence="1">The sequence shown here is derived from an EMBL/GenBank/DDBJ whole genome shotgun (WGS) entry which is preliminary data.</text>
</comment>